<evidence type="ECO:0000259" key="6">
    <source>
        <dbReference type="PROSITE" id="PS51007"/>
    </source>
</evidence>
<feature type="domain" description="Cytochrome c" evidence="6">
    <location>
        <begin position="858"/>
        <end position="991"/>
    </location>
</feature>
<dbReference type="NCBIfam" id="TIGR02603">
    <property type="entry name" value="CxxCH_TIGR02603"/>
    <property type="match status" value="1"/>
</dbReference>
<dbReference type="eggNOG" id="COG2133">
    <property type="taxonomic scope" value="Bacteria"/>
</dbReference>
<keyword evidence="2 4" id="KW-0479">Metal-binding</keyword>
<proteinExistence type="predicted"/>
<evidence type="ECO:0000256" key="5">
    <source>
        <dbReference type="SAM" id="SignalP"/>
    </source>
</evidence>
<evidence type="ECO:0000256" key="4">
    <source>
        <dbReference type="PROSITE-ProRule" id="PRU00433"/>
    </source>
</evidence>
<dbReference type="Proteomes" id="UP000001887">
    <property type="component" value="Chromosome"/>
</dbReference>
<dbReference type="InterPro" id="IPR036909">
    <property type="entry name" value="Cyt_c-like_dom_sf"/>
</dbReference>
<dbReference type="Gene3D" id="2.120.10.30">
    <property type="entry name" value="TolB, C-terminal domain"/>
    <property type="match status" value="1"/>
</dbReference>
<dbReference type="STRING" id="530564.Psta_1635"/>
<dbReference type="AlphaFoldDB" id="D2QY96"/>
<dbReference type="HOGENOM" id="CLU_004500_1_0_0"/>
<reference evidence="7 8" key="1">
    <citation type="journal article" date="2009" name="Stand. Genomic Sci.">
        <title>Complete genome sequence of Pirellula staleyi type strain (ATCC 27377).</title>
        <authorList>
            <person name="Clum A."/>
            <person name="Tindall B.J."/>
            <person name="Sikorski J."/>
            <person name="Ivanova N."/>
            <person name="Mavrommatis K."/>
            <person name="Lucas S."/>
            <person name="Glavina del Rio T."/>
            <person name="Nolan M."/>
            <person name="Chen F."/>
            <person name="Tice H."/>
            <person name="Pitluck S."/>
            <person name="Cheng J.F."/>
            <person name="Chertkov O."/>
            <person name="Brettin T."/>
            <person name="Han C."/>
            <person name="Detter J.C."/>
            <person name="Kuske C."/>
            <person name="Bruce D."/>
            <person name="Goodwin L."/>
            <person name="Ovchinikova G."/>
            <person name="Pati A."/>
            <person name="Mikhailova N."/>
            <person name="Chen A."/>
            <person name="Palaniappan K."/>
            <person name="Land M."/>
            <person name="Hauser L."/>
            <person name="Chang Y.J."/>
            <person name="Jeffries C.D."/>
            <person name="Chain P."/>
            <person name="Rohde M."/>
            <person name="Goker M."/>
            <person name="Bristow J."/>
            <person name="Eisen J.A."/>
            <person name="Markowitz V."/>
            <person name="Hugenholtz P."/>
            <person name="Kyrpides N.C."/>
            <person name="Klenk H.P."/>
            <person name="Lapidus A."/>
        </authorList>
    </citation>
    <scope>NUCLEOTIDE SEQUENCE [LARGE SCALE GENOMIC DNA]</scope>
    <source>
        <strain evidence="8">ATCC 27377 / DSM 6068 / ICPB 4128</strain>
    </source>
</reference>
<dbReference type="KEGG" id="psl:Psta_1635"/>
<dbReference type="SUPFAM" id="SSF46626">
    <property type="entry name" value="Cytochrome c"/>
    <property type="match status" value="1"/>
</dbReference>
<name>D2QY96_PIRSD</name>
<evidence type="ECO:0000313" key="7">
    <source>
        <dbReference type="EMBL" id="ADB16310.1"/>
    </source>
</evidence>
<dbReference type="InterPro" id="IPR013427">
    <property type="entry name" value="Haem-bd_dom_put"/>
</dbReference>
<accession>D2QY96</accession>
<feature type="chain" id="PRO_5003036077" evidence="5">
    <location>
        <begin position="28"/>
        <end position="1000"/>
    </location>
</feature>
<dbReference type="EMBL" id="CP001848">
    <property type="protein sequence ID" value="ADB16310.1"/>
    <property type="molecule type" value="Genomic_DNA"/>
</dbReference>
<dbReference type="PANTHER" id="PTHR33546">
    <property type="entry name" value="LARGE, MULTIFUNCTIONAL SECRETED PROTEIN-RELATED"/>
    <property type="match status" value="1"/>
</dbReference>
<dbReference type="OrthoDB" id="230287at2"/>
<dbReference type="GO" id="GO:0020037">
    <property type="term" value="F:heme binding"/>
    <property type="evidence" value="ECO:0007669"/>
    <property type="project" value="InterPro"/>
</dbReference>
<keyword evidence="8" id="KW-1185">Reference proteome</keyword>
<dbReference type="InterPro" id="IPR055557">
    <property type="entry name" value="DUF7133"/>
</dbReference>
<keyword evidence="1 4" id="KW-0349">Heme</keyword>
<dbReference type="Gene3D" id="1.10.760.10">
    <property type="entry name" value="Cytochrome c-like domain"/>
    <property type="match status" value="1"/>
</dbReference>
<dbReference type="Pfam" id="PF00034">
    <property type="entry name" value="Cytochrom_C"/>
    <property type="match status" value="1"/>
</dbReference>
<organism evidence="7 8">
    <name type="scientific">Pirellula staleyi (strain ATCC 27377 / DSM 6068 / ICPB 4128)</name>
    <name type="common">Pirella staleyi</name>
    <dbReference type="NCBI Taxonomy" id="530564"/>
    <lineage>
        <taxon>Bacteria</taxon>
        <taxon>Pseudomonadati</taxon>
        <taxon>Planctomycetota</taxon>
        <taxon>Planctomycetia</taxon>
        <taxon>Pirellulales</taxon>
        <taxon>Pirellulaceae</taxon>
        <taxon>Pirellula</taxon>
    </lineage>
</organism>
<dbReference type="InterPro" id="IPR011042">
    <property type="entry name" value="6-blade_b-propeller_TolB-like"/>
</dbReference>
<keyword evidence="3 4" id="KW-0408">Iron</keyword>
<dbReference type="PANTHER" id="PTHR33546:SF1">
    <property type="entry name" value="LARGE, MULTIFUNCTIONAL SECRETED PROTEIN"/>
    <property type="match status" value="1"/>
</dbReference>
<evidence type="ECO:0000256" key="1">
    <source>
        <dbReference type="ARBA" id="ARBA00022617"/>
    </source>
</evidence>
<dbReference type="eggNOG" id="COG2010">
    <property type="taxonomic scope" value="Bacteria"/>
</dbReference>
<protein>
    <submittedName>
        <fullName evidence="7">Membrane-bound dehydrogenase domain protein</fullName>
    </submittedName>
</protein>
<evidence type="ECO:0000256" key="2">
    <source>
        <dbReference type="ARBA" id="ARBA00022723"/>
    </source>
</evidence>
<feature type="signal peptide" evidence="5">
    <location>
        <begin position="1"/>
        <end position="27"/>
    </location>
</feature>
<evidence type="ECO:0000256" key="3">
    <source>
        <dbReference type="ARBA" id="ARBA00023004"/>
    </source>
</evidence>
<dbReference type="PROSITE" id="PS51007">
    <property type="entry name" value="CYTC"/>
    <property type="match status" value="1"/>
</dbReference>
<dbReference type="SUPFAM" id="SSF63829">
    <property type="entry name" value="Calcium-dependent phosphotriesterase"/>
    <property type="match status" value="1"/>
</dbReference>
<dbReference type="InterPro" id="IPR013428">
    <property type="entry name" value="Membrane-bound_put_N"/>
</dbReference>
<dbReference type="GO" id="GO:0046872">
    <property type="term" value="F:metal ion binding"/>
    <property type="evidence" value="ECO:0007669"/>
    <property type="project" value="UniProtKB-KW"/>
</dbReference>
<gene>
    <name evidence="7" type="ordered locus">Psta_1635</name>
</gene>
<dbReference type="InterPro" id="IPR009056">
    <property type="entry name" value="Cyt_c-like_dom"/>
</dbReference>
<keyword evidence="5" id="KW-0732">Signal</keyword>
<dbReference type="Pfam" id="PF23500">
    <property type="entry name" value="DUF7133"/>
    <property type="match status" value="1"/>
</dbReference>
<sequence length="1000" mass="109652" precursor="true">MHCRRFLTTAVALCSLLALLSESPLLASEPQPPTPQTILASLKLPDDLSISLAAAEPLVIDPVAIRFDEHRALWVAEMRDYPFVEEGGNTPSSRISILRDTDGDGVFDVSTVFADNLRYVTGMQPWRGGAFVTVSGNVVYMKDTNGDFVCDEQEVWYTGFAEQNQQLRASHPRLAIDGWIDVASGLRGGKVTSPKFPEEPAVDLSGRDFRFHPRTGKFVAASGQSQFGLCYGPADERLLVSNRNPCRQVMIAEKYLAASPQISVVSVVHDVAPFGEASRVFPRSKAWTTSNLHAGQFTAACGVHCYRGNFLPESYRSGIFTCDPTGNFVHFEKLSGNSPALHSQSPYEDHEFLSSTNDWFRPVNLEVGPDGSLYVVDFCRAVIEHPEFMPDELRGRKDLRWGNSSGRIWRIEPKQVTSQQPRGQRIYRQIDTTPDSLVADLADDSREHRDLPHRLIYEQFLAGEMLPSIPLSAIAVGNHGQRSRHALWLLAIAGKLSQQDLHLAITARDPHTRVAAIQASETLPRPWNPESLIADPDPRVRYQALLSWRLFASQTPASLTKSEEELAAKIDLQILADDAADPWMVAAYRLAAGPRGSLLLAQRYLSRPGALWKSEHFAIDRALLVALASKTNADDQSLARALATKGATIVHGSTLSRATASQLEASMAILASLATAQNRAQPTLTGLVDQPLRSELSKLLEEVAVNPEATMTARLLALEVAAALSEKDDWLVQLALADSSQALRLLAIDLLGKRKLEEEAKLVHWRALVDQLPQEPPAIRRAVVAKIASDGTLATLVAAGLREKKLVASELDAGARQRLTKHPDEKLRVELERLLASAIPQDRTAALADYQKALSLTGDARRGSVIFEKNCSNCHKVGTIGVNVAPDISDSRTKTTSQLLADIIQPNRAIDNNYVAYSLLTVDGTTATGILTSETATSITLRQPGDKTLVIQRDEIEQLLSTGVSLMPEGLEKQIPHASMADLLAYIKEWRYLDGSIPKE</sequence>
<dbReference type="NCBIfam" id="TIGR02604">
    <property type="entry name" value="Piru_Ver_Nterm"/>
    <property type="match status" value="1"/>
</dbReference>
<dbReference type="GO" id="GO:0009055">
    <property type="term" value="F:electron transfer activity"/>
    <property type="evidence" value="ECO:0007669"/>
    <property type="project" value="InterPro"/>
</dbReference>
<evidence type="ECO:0000313" key="8">
    <source>
        <dbReference type="Proteomes" id="UP000001887"/>
    </source>
</evidence>